<evidence type="ECO:0000256" key="4">
    <source>
        <dbReference type="SAM" id="MobiDB-lite"/>
    </source>
</evidence>
<keyword evidence="3" id="KW-0539">Nucleus</keyword>
<name>A0A3B3X810_9TELE</name>
<dbReference type="GO" id="GO:0051177">
    <property type="term" value="P:meiotic sister chromatid cohesion"/>
    <property type="evidence" value="ECO:0007669"/>
    <property type="project" value="TreeGrafter"/>
</dbReference>
<comment type="subcellular location">
    <subcellularLocation>
        <location evidence="1">Nucleus</location>
    </subcellularLocation>
</comment>
<dbReference type="PANTHER" id="PTHR12585:SF27">
    <property type="entry name" value="MEIOTIC RECOMBINATION PROTEIN REC8 HOMOLOG"/>
    <property type="match status" value="1"/>
</dbReference>
<dbReference type="InterPro" id="IPR006910">
    <property type="entry name" value="Rad21_Rec8_N"/>
</dbReference>
<reference evidence="7" key="1">
    <citation type="submission" date="2025-08" db="UniProtKB">
        <authorList>
            <consortium name="Ensembl"/>
        </authorList>
    </citation>
    <scope>IDENTIFICATION</scope>
</reference>
<dbReference type="GeneID" id="106931936"/>
<dbReference type="RefSeq" id="XP_014865826.1">
    <property type="nucleotide sequence ID" value="XM_015010340.1"/>
</dbReference>
<evidence type="ECO:0000256" key="3">
    <source>
        <dbReference type="ARBA" id="ARBA00023242"/>
    </source>
</evidence>
<dbReference type="Pfam" id="PF04824">
    <property type="entry name" value="Rad21_Rec8"/>
    <property type="match status" value="1"/>
</dbReference>
<feature type="domain" description="Rad21/Rec8-like protein C-terminal eukaryotic" evidence="5">
    <location>
        <begin position="512"/>
        <end position="559"/>
    </location>
</feature>
<feature type="region of interest" description="Disordered" evidence="4">
    <location>
        <begin position="421"/>
        <end position="441"/>
    </location>
</feature>
<dbReference type="InterPro" id="IPR039781">
    <property type="entry name" value="Rad21/Rec8-like"/>
</dbReference>
<evidence type="ECO:0000256" key="2">
    <source>
        <dbReference type="ARBA" id="ARBA00022829"/>
    </source>
</evidence>
<dbReference type="GO" id="GO:0006302">
    <property type="term" value="P:double-strand break repair"/>
    <property type="evidence" value="ECO:0007669"/>
    <property type="project" value="TreeGrafter"/>
</dbReference>
<feature type="domain" description="Rad21/Rec8-like protein N-terminal" evidence="6">
    <location>
        <begin position="1"/>
        <end position="113"/>
    </location>
</feature>
<sequence>MFYYPNVLQRHTGCFSTIWLAATGGIRVTRREFLRVNVKRTCNDILDYVTGQVPALEPDQSRPRFSLYLSSQLQYGVVIIYHKQCAFLLEEVQQTIDRWLRFKRRVQIDLAESDRMALNVPDGLSMMEEAEGALDPFFGLMASHQLPSPYKIVPTEFAIEDLVSQHSVVSSPTNKPDNKGFILPLAAITLTEKEQFVINTAEDFNGAELPEATARDIQLLMDQPDHFRREDEETKDRTGDQAVSSFGVQLKDTMLGTEQDVMWLLDEETGEPVEVPLAAVASEVTPEHVAMPPESEGDRATESLCEEAVGRPLRTHGGRRRRQLVFVDPEVQIPDKEIQQQIEDPLIETLNMTEVLLDVPALTKRASPAQLFSAPCGSLVHPSLLSLWKQRASIAVQSESGATRRAEEESVQDMEILRTERKRRHSRMKEMSSQSGLQTTEGSSVLDAMLEMPDEDKFGSDVMTPVSRWSPHEDVQPPMEPIAEENMEMPEAQTDTHYMLSWIASIQQRFGEVAFDSLLPPKADRCTAARTLNKLLELLSDGRVTACQTEPYSSITIAPAALRTPI</sequence>
<evidence type="ECO:0000313" key="8">
    <source>
        <dbReference type="Proteomes" id="UP000261480"/>
    </source>
</evidence>
<feature type="compositionally biased region" description="Polar residues" evidence="4">
    <location>
        <begin position="431"/>
        <end position="441"/>
    </location>
</feature>
<accession>A0A3B3X810</accession>
<evidence type="ECO:0000259" key="6">
    <source>
        <dbReference type="Pfam" id="PF04825"/>
    </source>
</evidence>
<proteinExistence type="predicted"/>
<evidence type="ECO:0000313" key="7">
    <source>
        <dbReference type="Ensembl" id="ENSPMEP00000011089.1"/>
    </source>
</evidence>
<dbReference type="Proteomes" id="UP000261480">
    <property type="component" value="Unplaced"/>
</dbReference>
<keyword evidence="2" id="KW-0159">Chromosome partition</keyword>
<dbReference type="GO" id="GO:0030893">
    <property type="term" value="C:meiotic cohesin complex"/>
    <property type="evidence" value="ECO:0007669"/>
    <property type="project" value="TreeGrafter"/>
</dbReference>
<protein>
    <recommendedName>
        <fullName evidence="9">Rad21/Rec8-like protein N-terminal domain-containing protein</fullName>
    </recommendedName>
</protein>
<dbReference type="InterPro" id="IPR006909">
    <property type="entry name" value="Rad21/Rec8_C_eu"/>
</dbReference>
<dbReference type="GO" id="GO:0005634">
    <property type="term" value="C:nucleus"/>
    <property type="evidence" value="ECO:0007669"/>
    <property type="project" value="UniProtKB-SubCell"/>
</dbReference>
<evidence type="ECO:0008006" key="9">
    <source>
        <dbReference type="Google" id="ProtNLM"/>
    </source>
</evidence>
<organism evidence="7 8">
    <name type="scientific">Poecilia mexicana</name>
    <dbReference type="NCBI Taxonomy" id="48701"/>
    <lineage>
        <taxon>Eukaryota</taxon>
        <taxon>Metazoa</taxon>
        <taxon>Chordata</taxon>
        <taxon>Craniata</taxon>
        <taxon>Vertebrata</taxon>
        <taxon>Euteleostomi</taxon>
        <taxon>Actinopterygii</taxon>
        <taxon>Neopterygii</taxon>
        <taxon>Teleostei</taxon>
        <taxon>Neoteleostei</taxon>
        <taxon>Acanthomorphata</taxon>
        <taxon>Ovalentaria</taxon>
        <taxon>Atherinomorphae</taxon>
        <taxon>Cyprinodontiformes</taxon>
        <taxon>Poeciliidae</taxon>
        <taxon>Poeciliinae</taxon>
        <taxon>Poecilia</taxon>
    </lineage>
</organism>
<dbReference type="AlphaFoldDB" id="A0A3B3X810"/>
<dbReference type="GO" id="GO:0007059">
    <property type="term" value="P:chromosome segregation"/>
    <property type="evidence" value="ECO:0007669"/>
    <property type="project" value="UniProtKB-KW"/>
</dbReference>
<evidence type="ECO:0000259" key="5">
    <source>
        <dbReference type="Pfam" id="PF04824"/>
    </source>
</evidence>
<dbReference type="STRING" id="48701.ENSPMEP00000011089"/>
<dbReference type="CTD" id="678633"/>
<dbReference type="Ensembl" id="ENSPMET00000018134.1">
    <property type="protein sequence ID" value="ENSPMEP00000011089.1"/>
    <property type="gene ID" value="ENSPMEG00000013118.1"/>
</dbReference>
<dbReference type="Pfam" id="PF04825">
    <property type="entry name" value="Rad21_Rec8_N"/>
    <property type="match status" value="1"/>
</dbReference>
<dbReference type="PANTHER" id="PTHR12585">
    <property type="entry name" value="SCC1 / RAD21 FAMILY MEMBER"/>
    <property type="match status" value="1"/>
</dbReference>
<dbReference type="CDD" id="cd21794">
    <property type="entry name" value="Rad21_Rec8_M_Rec8"/>
    <property type="match status" value="1"/>
</dbReference>
<dbReference type="GO" id="GO:0003682">
    <property type="term" value="F:chromatin binding"/>
    <property type="evidence" value="ECO:0007669"/>
    <property type="project" value="TreeGrafter"/>
</dbReference>
<evidence type="ECO:0000256" key="1">
    <source>
        <dbReference type="ARBA" id="ARBA00004123"/>
    </source>
</evidence>
<reference evidence="7" key="2">
    <citation type="submission" date="2025-09" db="UniProtKB">
        <authorList>
            <consortium name="Ensembl"/>
        </authorList>
    </citation>
    <scope>IDENTIFICATION</scope>
</reference>
<keyword evidence="8" id="KW-1185">Reference proteome</keyword>